<accession>A0ABQ8SST7</accession>
<organism evidence="1 2">
    <name type="scientific">Periplaneta americana</name>
    <name type="common">American cockroach</name>
    <name type="synonym">Blatta americana</name>
    <dbReference type="NCBI Taxonomy" id="6978"/>
    <lineage>
        <taxon>Eukaryota</taxon>
        <taxon>Metazoa</taxon>
        <taxon>Ecdysozoa</taxon>
        <taxon>Arthropoda</taxon>
        <taxon>Hexapoda</taxon>
        <taxon>Insecta</taxon>
        <taxon>Pterygota</taxon>
        <taxon>Neoptera</taxon>
        <taxon>Polyneoptera</taxon>
        <taxon>Dictyoptera</taxon>
        <taxon>Blattodea</taxon>
        <taxon>Blattoidea</taxon>
        <taxon>Blattidae</taxon>
        <taxon>Blattinae</taxon>
        <taxon>Periplaneta</taxon>
    </lineage>
</organism>
<name>A0ABQ8SST7_PERAM</name>
<gene>
    <name evidence="1" type="ORF">ANN_16531</name>
</gene>
<sequence>MDLREVGYDDRDWINLAQDRDHWRAYLDKRILAVVCNGTKAASTQFNIPIAYACNLGRILKESSIKGNAAMQRRRIAHHALEDNKNVKEYEEITKTGRDEAEVMNRQRSGVHFLKEHAQCSATTEGSELWKLERKINCPKTDLNLTSDTKKTPLMRKLGQKIIGAMLKGRTDAKEPVALDRPRKKLSFREPEIMGYKPTAKRLPTTAVVTEEPANCLSDSFEDLDLESLMLAGSKFQSLGMAIVKEDEYEEVRWDGIVSVVS</sequence>
<proteinExistence type="predicted"/>
<dbReference type="EMBL" id="JAJSOF020000021">
    <property type="protein sequence ID" value="KAJ4436500.1"/>
    <property type="molecule type" value="Genomic_DNA"/>
</dbReference>
<protein>
    <submittedName>
        <fullName evidence="1">Uncharacterized protein</fullName>
    </submittedName>
</protein>
<evidence type="ECO:0000313" key="2">
    <source>
        <dbReference type="Proteomes" id="UP001148838"/>
    </source>
</evidence>
<reference evidence="1 2" key="1">
    <citation type="journal article" date="2022" name="Allergy">
        <title>Genome assembly and annotation of Periplaneta americana reveal a comprehensive cockroach allergen profile.</title>
        <authorList>
            <person name="Wang L."/>
            <person name="Xiong Q."/>
            <person name="Saelim N."/>
            <person name="Wang L."/>
            <person name="Nong W."/>
            <person name="Wan A.T."/>
            <person name="Shi M."/>
            <person name="Liu X."/>
            <person name="Cao Q."/>
            <person name="Hui J.H.L."/>
            <person name="Sookrung N."/>
            <person name="Leung T.F."/>
            <person name="Tungtrongchitr A."/>
            <person name="Tsui S.K.W."/>
        </authorList>
    </citation>
    <scope>NUCLEOTIDE SEQUENCE [LARGE SCALE GENOMIC DNA]</scope>
    <source>
        <strain evidence="1">PWHHKU_190912</strain>
    </source>
</reference>
<dbReference type="Proteomes" id="UP001148838">
    <property type="component" value="Unassembled WGS sequence"/>
</dbReference>
<comment type="caution">
    <text evidence="1">The sequence shown here is derived from an EMBL/GenBank/DDBJ whole genome shotgun (WGS) entry which is preliminary data.</text>
</comment>
<keyword evidence="2" id="KW-1185">Reference proteome</keyword>
<evidence type="ECO:0000313" key="1">
    <source>
        <dbReference type="EMBL" id="KAJ4436500.1"/>
    </source>
</evidence>